<dbReference type="OrthoDB" id="973788at2"/>
<evidence type="ECO:0000313" key="4">
    <source>
        <dbReference type="EMBL" id="AOW20524.1"/>
    </source>
</evidence>
<reference evidence="4 5" key="1">
    <citation type="submission" date="2016-10" db="EMBL/GenBank/DDBJ databases">
        <title>Lutibacter sp. LPB0138, isolated from marine gastropod.</title>
        <authorList>
            <person name="Kim E."/>
            <person name="Yi H."/>
        </authorList>
    </citation>
    <scope>NUCLEOTIDE SEQUENCE [LARGE SCALE GENOMIC DNA]</scope>
    <source>
        <strain evidence="4 5">LPB0138</strain>
    </source>
</reference>
<dbReference type="STRING" id="1850246.LPB138_07470"/>
<dbReference type="InterPro" id="IPR051168">
    <property type="entry name" value="AASS"/>
</dbReference>
<dbReference type="EMBL" id="CP017478">
    <property type="protein sequence ID" value="AOW20524.1"/>
    <property type="molecule type" value="Genomic_DNA"/>
</dbReference>
<organism evidence="4 5">
    <name type="scientific">Urechidicola croceus</name>
    <dbReference type="NCBI Taxonomy" id="1850246"/>
    <lineage>
        <taxon>Bacteria</taxon>
        <taxon>Pseudomonadati</taxon>
        <taxon>Bacteroidota</taxon>
        <taxon>Flavobacteriia</taxon>
        <taxon>Flavobacteriales</taxon>
        <taxon>Flavobacteriaceae</taxon>
        <taxon>Urechidicola</taxon>
    </lineage>
</organism>
<dbReference type="GO" id="GO:0019878">
    <property type="term" value="P:lysine biosynthetic process via aminoadipic acid"/>
    <property type="evidence" value="ECO:0007669"/>
    <property type="project" value="TreeGrafter"/>
</dbReference>
<dbReference type="PANTHER" id="PTHR11133:SF22">
    <property type="entry name" value="ALPHA-AMINOADIPIC SEMIALDEHYDE SYNTHASE, MITOCHONDRIAL"/>
    <property type="match status" value="1"/>
</dbReference>
<evidence type="ECO:0000256" key="1">
    <source>
        <dbReference type="ARBA" id="ARBA00023002"/>
    </source>
</evidence>
<dbReference type="GO" id="GO:0004753">
    <property type="term" value="F:saccharopine dehydrogenase activity"/>
    <property type="evidence" value="ECO:0007669"/>
    <property type="project" value="TreeGrafter"/>
</dbReference>
<dbReference type="InterPro" id="IPR036291">
    <property type="entry name" value="NAD(P)-bd_dom_sf"/>
</dbReference>
<dbReference type="AlphaFoldDB" id="A0A1D8P7I2"/>
<dbReference type="Pfam" id="PF03435">
    <property type="entry name" value="Sacchrp_dh_NADP"/>
    <property type="match status" value="1"/>
</dbReference>
<dbReference type="Pfam" id="PF16653">
    <property type="entry name" value="Sacchrp_dh_C"/>
    <property type="match status" value="1"/>
</dbReference>
<dbReference type="Proteomes" id="UP000176050">
    <property type="component" value="Chromosome"/>
</dbReference>
<feature type="domain" description="Saccharopine dehydrogenase NADP binding" evidence="2">
    <location>
        <begin position="4"/>
        <end position="122"/>
    </location>
</feature>
<dbReference type="SUPFAM" id="SSF55347">
    <property type="entry name" value="Glyceraldehyde-3-phosphate dehydrogenase-like, C-terminal domain"/>
    <property type="match status" value="1"/>
</dbReference>
<keyword evidence="5" id="KW-1185">Reference proteome</keyword>
<dbReference type="InterPro" id="IPR032095">
    <property type="entry name" value="Sacchrp_dh-like_C"/>
</dbReference>
<protein>
    <submittedName>
        <fullName evidence="4">Saccharopine dehydrogenase</fullName>
    </submittedName>
</protein>
<gene>
    <name evidence="4" type="ORF">LPB138_07470</name>
</gene>
<evidence type="ECO:0000313" key="5">
    <source>
        <dbReference type="Proteomes" id="UP000176050"/>
    </source>
</evidence>
<dbReference type="KEGG" id="lul:LPB138_07470"/>
<dbReference type="InterPro" id="IPR005097">
    <property type="entry name" value="Sacchrp_dh_NADP-bd"/>
</dbReference>
<evidence type="ECO:0000259" key="3">
    <source>
        <dbReference type="Pfam" id="PF16653"/>
    </source>
</evidence>
<keyword evidence="1" id="KW-0560">Oxidoreductase</keyword>
<dbReference type="PANTHER" id="PTHR11133">
    <property type="entry name" value="SACCHAROPINE DEHYDROGENASE"/>
    <property type="match status" value="1"/>
</dbReference>
<proteinExistence type="predicted"/>
<dbReference type="RefSeq" id="WP_070236667.1">
    <property type="nucleotide sequence ID" value="NZ_CP017478.1"/>
</dbReference>
<dbReference type="Gene3D" id="3.40.50.720">
    <property type="entry name" value="NAD(P)-binding Rossmann-like Domain"/>
    <property type="match status" value="1"/>
</dbReference>
<evidence type="ECO:0000259" key="2">
    <source>
        <dbReference type="Pfam" id="PF03435"/>
    </source>
</evidence>
<dbReference type="Gene3D" id="3.30.360.10">
    <property type="entry name" value="Dihydrodipicolinate Reductase, domain 2"/>
    <property type="match status" value="1"/>
</dbReference>
<accession>A0A1D8P7I2</accession>
<feature type="domain" description="Saccharopine dehydrogenase-like C-terminal" evidence="3">
    <location>
        <begin position="126"/>
        <end position="435"/>
    </location>
</feature>
<dbReference type="Gene3D" id="1.10.1870.10">
    <property type="entry name" value="Domain 3, Saccharopine reductase"/>
    <property type="match status" value="1"/>
</dbReference>
<sequence>MRKILIIGAGRSSSSLIKYLLDKSKVENLHIIVGDLDKNTALSKIDNHSNASAITLDIFNESNRKDAIKNSDIVISMLPANLHIEVAKDCLFYEKNMVTASYVSKEMNALNEDVAKKGLIFMNEIGVDPGIDHMSAMQVIDKIRDNGGKMILFESFTGGLVAPESDDNLWNYKFTWNPRNVVISGQGGAAKFIQEGTYKYIPYQKLFRRTEILNIDGYGKFEAYANRDSLKYRSIYGLDDIPTLYRGTIRRLGFSRAWNIFVQLGMTDDSYTMEGSENMTYRDFTNSFLAYNPNDSVELKLRYYLKIDQDDIIWEKLLELNLFSKTKKVELKNATPAQILQKILMDSWTLKKSDKDMIVMHHKFGYEYNGEKRQIESQMVVKGDDQTYTAMAKTVGLPVAIAALKILNKEITISGVQIPILKEIYTPILKELESYNIVFNEKKVPYMGYNPENVSA</sequence>
<dbReference type="GO" id="GO:0005737">
    <property type="term" value="C:cytoplasm"/>
    <property type="evidence" value="ECO:0007669"/>
    <property type="project" value="TreeGrafter"/>
</dbReference>
<dbReference type="SUPFAM" id="SSF51735">
    <property type="entry name" value="NAD(P)-binding Rossmann-fold domains"/>
    <property type="match status" value="1"/>
</dbReference>
<name>A0A1D8P7I2_9FLAO</name>